<dbReference type="SMART" id="SM00382">
    <property type="entry name" value="AAA"/>
    <property type="match status" value="1"/>
</dbReference>
<evidence type="ECO:0000256" key="7">
    <source>
        <dbReference type="ARBA" id="ARBA00038781"/>
    </source>
</evidence>
<keyword evidence="2" id="KW-0813">Transport</keyword>
<dbReference type="InterPro" id="IPR013611">
    <property type="entry name" value="Transp-assoc_OB_typ2"/>
</dbReference>
<evidence type="ECO:0000259" key="12">
    <source>
        <dbReference type="PROSITE" id="PS50893"/>
    </source>
</evidence>
<dbReference type="GO" id="GO:1901238">
    <property type="term" value="F:ABC-type tungstate transporter activity"/>
    <property type="evidence" value="ECO:0007669"/>
    <property type="project" value="UniProtKB-EC"/>
</dbReference>
<dbReference type="InterPro" id="IPR003593">
    <property type="entry name" value="AAA+_ATPase"/>
</dbReference>
<dbReference type="Gene3D" id="3.40.50.300">
    <property type="entry name" value="P-loop containing nucleotide triphosphate hydrolases"/>
    <property type="match status" value="1"/>
</dbReference>
<evidence type="ECO:0000256" key="2">
    <source>
        <dbReference type="ARBA" id="ARBA00022448"/>
    </source>
</evidence>
<organism evidence="13 14">
    <name type="scientific">Methanolobus zinderi</name>
    <dbReference type="NCBI Taxonomy" id="536044"/>
    <lineage>
        <taxon>Archaea</taxon>
        <taxon>Methanobacteriati</taxon>
        <taxon>Methanobacteriota</taxon>
        <taxon>Stenosarchaea group</taxon>
        <taxon>Methanomicrobia</taxon>
        <taxon>Methanosarcinales</taxon>
        <taxon>Methanosarcinaceae</taxon>
        <taxon>Methanolobus</taxon>
    </lineage>
</organism>
<proteinExistence type="inferred from homology"/>
<comment type="similarity">
    <text evidence="6">Belongs to the ABC transporter superfamily. Sulfate/tungstate importer (TC 3.A.1.6) family.</text>
</comment>
<evidence type="ECO:0000256" key="11">
    <source>
        <dbReference type="ARBA" id="ARBA00057369"/>
    </source>
</evidence>
<accession>A0A7D5ECB4</accession>
<dbReference type="KEGG" id="mzi:HWN40_00135"/>
<keyword evidence="14" id="KW-1185">Reference proteome</keyword>
<dbReference type="InterPro" id="IPR050093">
    <property type="entry name" value="ABC_SmlMolc_Importer"/>
</dbReference>
<dbReference type="Proteomes" id="UP000509594">
    <property type="component" value="Chromosome"/>
</dbReference>
<evidence type="ECO:0000256" key="8">
    <source>
        <dbReference type="ARBA" id="ARBA00039025"/>
    </source>
</evidence>
<evidence type="ECO:0000256" key="5">
    <source>
        <dbReference type="ARBA" id="ARBA00022840"/>
    </source>
</evidence>
<evidence type="ECO:0000256" key="6">
    <source>
        <dbReference type="ARBA" id="ARBA00038307"/>
    </source>
</evidence>
<dbReference type="FunFam" id="3.40.50.300:FF:000425">
    <property type="entry name" value="Probable ABC transporter, ATP-binding subunit"/>
    <property type="match status" value="1"/>
</dbReference>
<evidence type="ECO:0000256" key="1">
    <source>
        <dbReference type="ARBA" id="ARBA00004202"/>
    </source>
</evidence>
<evidence type="ECO:0000313" key="14">
    <source>
        <dbReference type="Proteomes" id="UP000509594"/>
    </source>
</evidence>
<dbReference type="InterPro" id="IPR008995">
    <property type="entry name" value="Mo/tungstate-bd_C_term_dom"/>
</dbReference>
<dbReference type="PANTHER" id="PTHR42781:SF4">
    <property type="entry name" value="SPERMIDINE_PUTRESCINE IMPORT ATP-BINDING PROTEIN POTA"/>
    <property type="match status" value="1"/>
</dbReference>
<evidence type="ECO:0000256" key="10">
    <source>
        <dbReference type="ARBA" id="ARBA00047936"/>
    </source>
</evidence>
<dbReference type="Pfam" id="PF00005">
    <property type="entry name" value="ABC_tran"/>
    <property type="match status" value="1"/>
</dbReference>
<dbReference type="InterPro" id="IPR027417">
    <property type="entry name" value="P-loop_NTPase"/>
</dbReference>
<dbReference type="PANTHER" id="PTHR42781">
    <property type="entry name" value="SPERMIDINE/PUTRESCINE IMPORT ATP-BINDING PROTEIN POTA"/>
    <property type="match status" value="1"/>
</dbReference>
<name>A0A7D5ECB4_9EURY</name>
<gene>
    <name evidence="13" type="ORF">HWN40_00135</name>
</gene>
<dbReference type="SUPFAM" id="SSF52540">
    <property type="entry name" value="P-loop containing nucleoside triphosphate hydrolases"/>
    <property type="match status" value="1"/>
</dbReference>
<evidence type="ECO:0000256" key="4">
    <source>
        <dbReference type="ARBA" id="ARBA00022741"/>
    </source>
</evidence>
<dbReference type="PROSITE" id="PS50893">
    <property type="entry name" value="ABC_TRANSPORTER_2"/>
    <property type="match status" value="1"/>
</dbReference>
<evidence type="ECO:0000313" key="13">
    <source>
        <dbReference type="EMBL" id="QLC48796.1"/>
    </source>
</evidence>
<reference evidence="13 14" key="1">
    <citation type="submission" date="2020-06" db="EMBL/GenBank/DDBJ databases">
        <title>Methanolobus halotolerans sp. nov., isolated from a saline lake Tus in Siberia.</title>
        <authorList>
            <person name="Shen Y."/>
            <person name="Chen S.-C."/>
            <person name="Lai M.-C."/>
            <person name="Huang H.-H."/>
            <person name="Chiu H.-H."/>
            <person name="Tang S.-L."/>
            <person name="Rogozin D.Y."/>
            <person name="Degermendzhy A.G."/>
        </authorList>
    </citation>
    <scope>NUCLEOTIDE SEQUENCE [LARGE SCALE GENOMIC DNA]</scope>
    <source>
        <strain evidence="13 14">DSM 21339</strain>
    </source>
</reference>
<dbReference type="RefSeq" id="WP_176963859.1">
    <property type="nucleotide sequence ID" value="NZ_CP058215.1"/>
</dbReference>
<dbReference type="GeneID" id="55820036"/>
<comment type="catalytic activity">
    <reaction evidence="10">
        <text>tungstate(in) + ATP + H2O = tungstate(out) + ADP + phosphate + H(+)</text>
        <dbReference type="Rhea" id="RHEA:35027"/>
        <dbReference type="ChEBI" id="CHEBI:15377"/>
        <dbReference type="ChEBI" id="CHEBI:15378"/>
        <dbReference type="ChEBI" id="CHEBI:30616"/>
        <dbReference type="ChEBI" id="CHEBI:43474"/>
        <dbReference type="ChEBI" id="CHEBI:46502"/>
        <dbReference type="ChEBI" id="CHEBI:456216"/>
        <dbReference type="EC" id="7.3.2.6"/>
    </reaction>
</comment>
<dbReference type="PROSITE" id="PS00211">
    <property type="entry name" value="ABC_TRANSPORTER_1"/>
    <property type="match status" value="1"/>
</dbReference>
<evidence type="ECO:0000256" key="9">
    <source>
        <dbReference type="ARBA" id="ARBA00041133"/>
    </source>
</evidence>
<dbReference type="AlphaFoldDB" id="A0A7D5ECB4"/>
<sequence>MGIRVDFRKRYYRKKSDKKKGIEAAFTLDAKFEMGDELVVLFGRSGSGKTTALQCISGLLEPNGGKIIVNDRVYFDCHKRINLPVQERSLGYVFQNYALFPHMDVKKNIAYGLKGWSDGEKESRVNEMLQLLHIEGLEDNYPSQLSGGQKQRVALARALAPKPDILLLDEPFSALDMVVRLNLRDKIKEIQRELGIPVLFITHNHVEAFTIADKIIVFHDGRVQQLGTPEDVFYHPKNHHVAELVGMSNLFRNAIVKEVDPASGTIVVQSEEMLVRAEHPAIEKGTKISWGIRPENLRVLRKIGDGTGMQDENIFDATVKSIVNKGSSKVIVLKIKEHSNLIIAEVANQFLENTKLEAGDKCRVAIDKSRVVVI</sequence>
<dbReference type="Pfam" id="PF08402">
    <property type="entry name" value="TOBE_2"/>
    <property type="match status" value="1"/>
</dbReference>
<evidence type="ECO:0000256" key="3">
    <source>
        <dbReference type="ARBA" id="ARBA00022505"/>
    </source>
</evidence>
<dbReference type="Gene3D" id="2.40.50.140">
    <property type="entry name" value="Nucleic acid-binding proteins"/>
    <property type="match status" value="1"/>
</dbReference>
<dbReference type="GO" id="GO:0043190">
    <property type="term" value="C:ATP-binding cassette (ABC) transporter complex"/>
    <property type="evidence" value="ECO:0007669"/>
    <property type="project" value="InterPro"/>
</dbReference>
<dbReference type="EC" id="7.3.2.6" evidence="8"/>
<dbReference type="GO" id="GO:0005524">
    <property type="term" value="F:ATP binding"/>
    <property type="evidence" value="ECO:0007669"/>
    <property type="project" value="UniProtKB-KW"/>
</dbReference>
<comment type="function">
    <text evidence="11">Part of the ABC transporter complex WtpABC involved in molybdate/tungstate import. Responsible for energy coupling to the transport system.</text>
</comment>
<dbReference type="InterPro" id="IPR017871">
    <property type="entry name" value="ABC_transporter-like_CS"/>
</dbReference>
<comment type="subunit">
    <text evidence="7">The complex is composed of two ATP-binding proteins (WtpC), two transmembrane proteins (WtpB) and a solute-binding protein (WtpA).</text>
</comment>
<dbReference type="InterPro" id="IPR012340">
    <property type="entry name" value="NA-bd_OB-fold"/>
</dbReference>
<dbReference type="InterPro" id="IPR003439">
    <property type="entry name" value="ABC_transporter-like_ATP-bd"/>
</dbReference>
<dbReference type="GO" id="GO:0016887">
    <property type="term" value="F:ATP hydrolysis activity"/>
    <property type="evidence" value="ECO:0007669"/>
    <property type="project" value="InterPro"/>
</dbReference>
<dbReference type="Gene3D" id="2.40.50.100">
    <property type="match status" value="1"/>
</dbReference>
<dbReference type="SUPFAM" id="SSF50331">
    <property type="entry name" value="MOP-like"/>
    <property type="match status" value="1"/>
</dbReference>
<comment type="subcellular location">
    <subcellularLocation>
        <location evidence="1">Cell membrane</location>
        <topology evidence="1">Peripheral membrane protein</topology>
    </subcellularLocation>
</comment>
<dbReference type="EMBL" id="CP058215">
    <property type="protein sequence ID" value="QLC48796.1"/>
    <property type="molecule type" value="Genomic_DNA"/>
</dbReference>
<keyword evidence="4" id="KW-0547">Nucleotide-binding</keyword>
<keyword evidence="3" id="KW-0500">Molybdenum</keyword>
<feature type="domain" description="ABC transporter" evidence="12">
    <location>
        <begin position="3"/>
        <end position="245"/>
    </location>
</feature>
<dbReference type="OrthoDB" id="18368at2157"/>
<protein>
    <recommendedName>
        <fullName evidence="9">Molybdate/tungstate import ATP-binding protein WtpC</fullName>
        <ecNumber evidence="8">7.3.2.6</ecNumber>
    </recommendedName>
</protein>
<keyword evidence="5 13" id="KW-0067">ATP-binding</keyword>